<protein>
    <recommendedName>
        <fullName evidence="3">cysteine desulfurase</fullName>
        <ecNumber evidence="3">2.8.1.7</ecNumber>
    </recommendedName>
</protein>
<dbReference type="InterPro" id="IPR015421">
    <property type="entry name" value="PyrdxlP-dep_Trfase_major"/>
</dbReference>
<name>E3GYK3_METFV</name>
<sequence length="393" mass="43649">MEINKIREDFPLLKHCVYLDAASTTPTPKCVVQAMNEYFYTYNTNVGRGVYSLAVKATEKVEEVRKRLGDFINSPPENIVFTKNTTEAINLVANGLKFKKGDTIIVPNIEHHSNFLPWLRLRKEGVNVKIIKAEKNSIVDPSVIEDKIDENTKLITVSYISNVLGVVQDIEEIGKIAKDNDILYMVDAAQAIGHIKVDVKKINADFVAFPGHKGLLGPVGTGFLYSKLLHKLEPFNIGGGTVIDVSENKYKLEKPPARFEAGTLNIAGIIGLGSAVSYLESIGIKKIEKYCMELTEEMYSKLSEIDKVICYGDIENIHGIVSFNVKGKDPNKVARLLDKKSKICVRSGHHCAIPLIKHIGAKKYGGTVRASVHCYNNFMDIEKLINTIKEVSV</sequence>
<dbReference type="STRING" id="523846.Mfer_0586"/>
<dbReference type="KEGG" id="mfv:Mfer_0586"/>
<dbReference type="EMBL" id="CP002278">
    <property type="protein sequence ID" value="ADP77385.1"/>
    <property type="molecule type" value="Genomic_DNA"/>
</dbReference>
<evidence type="ECO:0000256" key="5">
    <source>
        <dbReference type="ARBA" id="ARBA00022898"/>
    </source>
</evidence>
<evidence type="ECO:0000256" key="6">
    <source>
        <dbReference type="ARBA" id="ARBA00050776"/>
    </source>
</evidence>
<accession>E3GYK3</accession>
<gene>
    <name evidence="8" type="ordered locus">Mfer_0586</name>
</gene>
<evidence type="ECO:0000256" key="1">
    <source>
        <dbReference type="ARBA" id="ARBA00001933"/>
    </source>
</evidence>
<comment type="similarity">
    <text evidence="2">Belongs to the class-V pyridoxal-phosphate-dependent aminotransferase family. Csd subfamily.</text>
</comment>
<evidence type="ECO:0000256" key="4">
    <source>
        <dbReference type="ARBA" id="ARBA00022679"/>
    </source>
</evidence>
<comment type="cofactor">
    <cofactor evidence="1">
        <name>pyridoxal 5'-phosphate</name>
        <dbReference type="ChEBI" id="CHEBI:597326"/>
    </cofactor>
</comment>
<dbReference type="CDD" id="cd06453">
    <property type="entry name" value="SufS_like"/>
    <property type="match status" value="1"/>
</dbReference>
<dbReference type="PANTHER" id="PTHR43586:SF8">
    <property type="entry name" value="CYSTEINE DESULFURASE 1, CHLOROPLASTIC"/>
    <property type="match status" value="1"/>
</dbReference>
<dbReference type="HOGENOM" id="CLU_003433_2_5_2"/>
<dbReference type="PIRSF" id="PIRSF005572">
    <property type="entry name" value="NifS"/>
    <property type="match status" value="1"/>
</dbReference>
<dbReference type="Pfam" id="PF00266">
    <property type="entry name" value="Aminotran_5"/>
    <property type="match status" value="1"/>
</dbReference>
<dbReference type="InterPro" id="IPR015424">
    <property type="entry name" value="PyrdxlP-dep_Trfase"/>
</dbReference>
<evidence type="ECO:0000259" key="7">
    <source>
        <dbReference type="Pfam" id="PF00266"/>
    </source>
</evidence>
<dbReference type="AlphaFoldDB" id="E3GYK3"/>
<dbReference type="GO" id="GO:0031071">
    <property type="term" value="F:cysteine desulfurase activity"/>
    <property type="evidence" value="ECO:0007669"/>
    <property type="project" value="UniProtKB-EC"/>
</dbReference>
<dbReference type="GO" id="GO:0030170">
    <property type="term" value="F:pyridoxal phosphate binding"/>
    <property type="evidence" value="ECO:0007669"/>
    <property type="project" value="InterPro"/>
</dbReference>
<dbReference type="Gene3D" id="3.90.1150.10">
    <property type="entry name" value="Aspartate Aminotransferase, domain 1"/>
    <property type="match status" value="1"/>
</dbReference>
<evidence type="ECO:0000256" key="2">
    <source>
        <dbReference type="ARBA" id="ARBA00010447"/>
    </source>
</evidence>
<proteinExistence type="inferred from homology"/>
<dbReference type="SUPFAM" id="SSF53383">
    <property type="entry name" value="PLP-dependent transferases"/>
    <property type="match status" value="1"/>
</dbReference>
<evidence type="ECO:0000256" key="3">
    <source>
        <dbReference type="ARBA" id="ARBA00012239"/>
    </source>
</evidence>
<dbReference type="InterPro" id="IPR000192">
    <property type="entry name" value="Aminotrans_V_dom"/>
</dbReference>
<evidence type="ECO:0000313" key="9">
    <source>
        <dbReference type="Proteomes" id="UP000002315"/>
    </source>
</evidence>
<keyword evidence="9" id="KW-1185">Reference proteome</keyword>
<dbReference type="InterPro" id="IPR015422">
    <property type="entry name" value="PyrdxlP-dep_Trfase_small"/>
</dbReference>
<keyword evidence="8" id="KW-0032">Aminotransferase</keyword>
<comment type="catalytic activity">
    <reaction evidence="6">
        <text>(sulfur carrier)-H + L-cysteine = (sulfur carrier)-SH + L-alanine</text>
        <dbReference type="Rhea" id="RHEA:43892"/>
        <dbReference type="Rhea" id="RHEA-COMP:14737"/>
        <dbReference type="Rhea" id="RHEA-COMP:14739"/>
        <dbReference type="ChEBI" id="CHEBI:29917"/>
        <dbReference type="ChEBI" id="CHEBI:35235"/>
        <dbReference type="ChEBI" id="CHEBI:57972"/>
        <dbReference type="ChEBI" id="CHEBI:64428"/>
        <dbReference type="EC" id="2.8.1.7"/>
    </reaction>
</comment>
<dbReference type="InterPro" id="IPR016454">
    <property type="entry name" value="Cysteine_dSase"/>
</dbReference>
<evidence type="ECO:0000313" key="8">
    <source>
        <dbReference type="EMBL" id="ADP77385.1"/>
    </source>
</evidence>
<dbReference type="EC" id="2.8.1.7" evidence="3"/>
<dbReference type="GO" id="GO:0006534">
    <property type="term" value="P:cysteine metabolic process"/>
    <property type="evidence" value="ECO:0007669"/>
    <property type="project" value="InterPro"/>
</dbReference>
<dbReference type="GO" id="GO:0008483">
    <property type="term" value="F:transaminase activity"/>
    <property type="evidence" value="ECO:0007669"/>
    <property type="project" value="UniProtKB-KW"/>
</dbReference>
<organism evidence="8 9">
    <name type="scientific">Methanothermus fervidus (strain ATCC 43054 / DSM 2088 / JCM 10308 / V24 S)</name>
    <dbReference type="NCBI Taxonomy" id="523846"/>
    <lineage>
        <taxon>Archaea</taxon>
        <taxon>Methanobacteriati</taxon>
        <taxon>Methanobacteriota</taxon>
        <taxon>Methanomada group</taxon>
        <taxon>Methanobacteria</taxon>
        <taxon>Methanobacteriales</taxon>
        <taxon>Methanothermaceae</taxon>
        <taxon>Methanothermus</taxon>
    </lineage>
</organism>
<feature type="domain" description="Aminotransferase class V" evidence="7">
    <location>
        <begin position="17"/>
        <end position="384"/>
    </location>
</feature>
<reference evidence="8 9" key="1">
    <citation type="journal article" date="2010" name="Stand. Genomic Sci.">
        <title>Complete genome sequence of Methanothermus fervidus type strain (V24S).</title>
        <authorList>
            <person name="Anderson I."/>
            <person name="Djao O.D."/>
            <person name="Misra M."/>
            <person name="Chertkov O."/>
            <person name="Nolan M."/>
            <person name="Lucas S."/>
            <person name="Lapidus A."/>
            <person name="Del Rio T.G."/>
            <person name="Tice H."/>
            <person name="Cheng J.F."/>
            <person name="Tapia R."/>
            <person name="Han C."/>
            <person name="Goodwin L."/>
            <person name="Pitluck S."/>
            <person name="Liolios K."/>
            <person name="Ivanova N."/>
            <person name="Mavromatis K."/>
            <person name="Mikhailova N."/>
            <person name="Pati A."/>
            <person name="Brambilla E."/>
            <person name="Chen A."/>
            <person name="Palaniappan K."/>
            <person name="Land M."/>
            <person name="Hauser L."/>
            <person name="Chang Y.J."/>
            <person name="Jeffries C.D."/>
            <person name="Sikorski J."/>
            <person name="Spring S."/>
            <person name="Rohde M."/>
            <person name="Eichinger K."/>
            <person name="Huber H."/>
            <person name="Wirth R."/>
            <person name="Goker M."/>
            <person name="Detter J.C."/>
            <person name="Woyke T."/>
            <person name="Bristow J."/>
            <person name="Eisen J.A."/>
            <person name="Markowitz V."/>
            <person name="Hugenholtz P."/>
            <person name="Klenk H.P."/>
            <person name="Kyrpides N.C."/>
        </authorList>
    </citation>
    <scope>NUCLEOTIDE SEQUENCE [LARGE SCALE GENOMIC DNA]</scope>
    <source>
        <strain evidence="9">ATCC 43054 / DSM 2088 / JCM 10308 / V24 S</strain>
    </source>
</reference>
<keyword evidence="5" id="KW-0663">Pyridoxal phosphate</keyword>
<dbReference type="Gene3D" id="3.40.640.10">
    <property type="entry name" value="Type I PLP-dependent aspartate aminotransferase-like (Major domain)"/>
    <property type="match status" value="1"/>
</dbReference>
<dbReference type="Proteomes" id="UP000002315">
    <property type="component" value="Chromosome"/>
</dbReference>
<dbReference type="InterPro" id="IPR010970">
    <property type="entry name" value="Cys_dSase_SufS"/>
</dbReference>
<dbReference type="PANTHER" id="PTHR43586">
    <property type="entry name" value="CYSTEINE DESULFURASE"/>
    <property type="match status" value="1"/>
</dbReference>
<keyword evidence="4 8" id="KW-0808">Transferase</keyword>